<comment type="caution">
    <text evidence="1">The sequence shown here is derived from an EMBL/GenBank/DDBJ whole genome shotgun (WGS) entry which is preliminary data.</text>
</comment>
<keyword evidence="2" id="KW-1185">Reference proteome</keyword>
<proteinExistence type="predicted"/>
<dbReference type="Pfam" id="PF14223">
    <property type="entry name" value="Retrotran_gag_2"/>
    <property type="match status" value="1"/>
</dbReference>
<dbReference type="RefSeq" id="XP_028489220.1">
    <property type="nucleotide sequence ID" value="XM_028627108.1"/>
</dbReference>
<dbReference type="Proteomes" id="UP000283841">
    <property type="component" value="Unassembled WGS sequence"/>
</dbReference>
<evidence type="ECO:0008006" key="3">
    <source>
        <dbReference type="Google" id="ProtNLM"/>
    </source>
</evidence>
<evidence type="ECO:0000313" key="2">
    <source>
        <dbReference type="Proteomes" id="UP000283841"/>
    </source>
</evidence>
<sequence length="239" mass="28059">MSNYDVPVLSGADNYRSWRNRLRFYLTIEEVWRIVDGTKKDPAELYPDIFNKQQAGISTRCQTEEENALRKEKDEWDQKNHKAMDAICRTLSKAIFDEVRKRNFEHAAEIWTYLKEYDVISGAQSLEGLKTAMRTHYSTCKDVQEYIHKMQAAIRKIKRSLSGEPWPEALGAQFLLCNLDEKWDTFMIVFLNRTACQIQFRNVVKPDQGPEGKAKLSWEQVSRRNTKVLQMMLEKRPLS</sequence>
<organism evidence="1 2">
    <name type="scientific">Byssochlamys spectabilis</name>
    <name type="common">Paecilomyces variotii</name>
    <dbReference type="NCBI Taxonomy" id="264951"/>
    <lineage>
        <taxon>Eukaryota</taxon>
        <taxon>Fungi</taxon>
        <taxon>Dikarya</taxon>
        <taxon>Ascomycota</taxon>
        <taxon>Pezizomycotina</taxon>
        <taxon>Eurotiomycetes</taxon>
        <taxon>Eurotiomycetidae</taxon>
        <taxon>Eurotiales</taxon>
        <taxon>Thermoascaceae</taxon>
        <taxon>Paecilomyces</taxon>
    </lineage>
</organism>
<reference evidence="1 2" key="1">
    <citation type="journal article" date="2018" name="Front. Microbiol.">
        <title>Genomic and genetic insights into a cosmopolitan fungus, Paecilomyces variotii (Eurotiales).</title>
        <authorList>
            <person name="Urquhart A.S."/>
            <person name="Mondo S.J."/>
            <person name="Makela M.R."/>
            <person name="Hane J.K."/>
            <person name="Wiebenga A."/>
            <person name="He G."/>
            <person name="Mihaltcheva S."/>
            <person name="Pangilinan J."/>
            <person name="Lipzen A."/>
            <person name="Barry K."/>
            <person name="de Vries R.P."/>
            <person name="Grigoriev I.V."/>
            <person name="Idnurm A."/>
        </authorList>
    </citation>
    <scope>NUCLEOTIDE SEQUENCE [LARGE SCALE GENOMIC DNA]</scope>
    <source>
        <strain evidence="1 2">CBS 101075</strain>
    </source>
</reference>
<protein>
    <recommendedName>
        <fullName evidence="3">DUF4219 domain-containing protein</fullName>
    </recommendedName>
</protein>
<dbReference type="EMBL" id="RCNU01000001">
    <property type="protein sequence ID" value="RWQ99575.1"/>
    <property type="molecule type" value="Genomic_DNA"/>
</dbReference>
<dbReference type="AlphaFoldDB" id="A0A443I6G6"/>
<evidence type="ECO:0000313" key="1">
    <source>
        <dbReference type="EMBL" id="RWQ99575.1"/>
    </source>
</evidence>
<dbReference type="VEuPathDB" id="FungiDB:C8Q69DRAFT_29768"/>
<name>A0A443I6G6_BYSSP</name>
<dbReference type="GeneID" id="39596385"/>
<accession>A0A443I6G6</accession>
<gene>
    <name evidence="1" type="ORF">C8Q69DRAFT_29768</name>
</gene>